<organism evidence="1 2">
    <name type="scientific">Halorubrum tibetense</name>
    <dbReference type="NCBI Taxonomy" id="175631"/>
    <lineage>
        <taxon>Archaea</taxon>
        <taxon>Methanobacteriati</taxon>
        <taxon>Methanobacteriota</taxon>
        <taxon>Stenosarchaea group</taxon>
        <taxon>Halobacteria</taxon>
        <taxon>Halobacteriales</taxon>
        <taxon>Haloferacaceae</taxon>
        <taxon>Halorubrum</taxon>
    </lineage>
</organism>
<protein>
    <recommendedName>
        <fullName evidence="3">MarR family transcriptional regulator</fullName>
    </recommendedName>
</protein>
<evidence type="ECO:0000313" key="1">
    <source>
        <dbReference type="EMBL" id="MFC6753912.1"/>
    </source>
</evidence>
<reference evidence="1 2" key="1">
    <citation type="journal article" date="2019" name="Int. J. Syst. Evol. Microbiol.">
        <title>The Global Catalogue of Microorganisms (GCM) 10K type strain sequencing project: providing services to taxonomists for standard genome sequencing and annotation.</title>
        <authorList>
            <consortium name="The Broad Institute Genomics Platform"/>
            <consortium name="The Broad Institute Genome Sequencing Center for Infectious Disease"/>
            <person name="Wu L."/>
            <person name="Ma J."/>
        </authorList>
    </citation>
    <scope>NUCLEOTIDE SEQUENCE [LARGE SCALE GENOMIC DNA]</scope>
    <source>
        <strain evidence="1 2">CGMCC 1.3239</strain>
    </source>
</reference>
<dbReference type="InterPro" id="IPR036388">
    <property type="entry name" value="WH-like_DNA-bd_sf"/>
</dbReference>
<dbReference type="SUPFAM" id="SSF46785">
    <property type="entry name" value="Winged helix' DNA-binding domain"/>
    <property type="match status" value="1"/>
</dbReference>
<dbReference type="Gene3D" id="1.10.10.10">
    <property type="entry name" value="Winged helix-like DNA-binding domain superfamily/Winged helix DNA-binding domain"/>
    <property type="match status" value="1"/>
</dbReference>
<gene>
    <name evidence="1" type="ORF">ACFQEU_10610</name>
</gene>
<comment type="caution">
    <text evidence="1">The sequence shown here is derived from an EMBL/GenBank/DDBJ whole genome shotgun (WGS) entry which is preliminary data.</text>
</comment>
<dbReference type="AlphaFoldDB" id="A0ABD5SCE5"/>
<accession>A0ABD5SCE5</accession>
<dbReference type="InterPro" id="IPR036390">
    <property type="entry name" value="WH_DNA-bd_sf"/>
</dbReference>
<proteinExistence type="predicted"/>
<dbReference type="Proteomes" id="UP001596442">
    <property type="component" value="Unassembled WGS sequence"/>
</dbReference>
<evidence type="ECO:0000313" key="2">
    <source>
        <dbReference type="Proteomes" id="UP001596442"/>
    </source>
</evidence>
<sequence>MLTNAGISLIDALHRGREATINEIVDETGFSTSQIYRTADELHTAGLIDESRGHHNQRLLRVTGHPVIEAYRNLLSKLGHVEWPNLLSPATIRICWFLDNPRRARTIADRLGITRQAVHNALDPLKNRAMLSPSGPEYALVPGLQPLHDFAEAVILHEHRTRVRRLAPSATVEWSDPERALVHVHTHSSLAKTHTSVV</sequence>
<dbReference type="EMBL" id="JBHSWW010000162">
    <property type="protein sequence ID" value="MFC6753912.1"/>
    <property type="molecule type" value="Genomic_DNA"/>
</dbReference>
<name>A0ABD5SCE5_9EURY</name>
<evidence type="ECO:0008006" key="3">
    <source>
        <dbReference type="Google" id="ProtNLM"/>
    </source>
</evidence>
<keyword evidence="2" id="KW-1185">Reference proteome</keyword>